<keyword evidence="4" id="KW-1185">Reference proteome</keyword>
<dbReference type="KEGG" id="zma:100273785"/>
<dbReference type="HOGENOM" id="CLU_981286_0_0_1"/>
<reference evidence="2" key="1">
    <citation type="journal article" date="2009" name="PLoS Genet.">
        <title>Sequencing, mapping, and analysis of 27,455 maize full-length cDNAs.</title>
        <authorList>
            <person name="Soderlund C."/>
            <person name="Descour A."/>
            <person name="Kudrna D."/>
            <person name="Bomhoff M."/>
            <person name="Boyd L."/>
            <person name="Currie J."/>
            <person name="Angelova A."/>
            <person name="Collura K."/>
            <person name="Wissotski M."/>
            <person name="Ashley E."/>
            <person name="Morrow D."/>
            <person name="Fernandes J."/>
            <person name="Walbot V."/>
            <person name="Yu Y."/>
        </authorList>
    </citation>
    <scope>NUCLEOTIDE SEQUENCE</scope>
    <source>
        <strain evidence="2">B73</strain>
    </source>
</reference>
<reference evidence="4" key="2">
    <citation type="submission" date="2015-12" db="EMBL/GenBank/DDBJ databases">
        <title>Update maize B73 reference genome by single molecule sequencing technologies.</title>
        <authorList>
            <consortium name="Maize Genome Sequencing Project"/>
            <person name="Ware D."/>
        </authorList>
    </citation>
    <scope>NUCLEOTIDE SEQUENCE [LARGE SCALE GENOMIC DNA]</scope>
    <source>
        <strain evidence="4">cv. B73</strain>
    </source>
</reference>
<dbReference type="AlphaFoldDB" id="B4FXG6"/>
<feature type="compositionally biased region" description="Polar residues" evidence="1">
    <location>
        <begin position="42"/>
        <end position="55"/>
    </location>
</feature>
<organism evidence="2">
    <name type="scientific">Zea mays</name>
    <name type="common">Maize</name>
    <dbReference type="NCBI Taxonomy" id="4577"/>
    <lineage>
        <taxon>Eukaryota</taxon>
        <taxon>Viridiplantae</taxon>
        <taxon>Streptophyta</taxon>
        <taxon>Embryophyta</taxon>
        <taxon>Tracheophyta</taxon>
        <taxon>Spermatophyta</taxon>
        <taxon>Magnoliopsida</taxon>
        <taxon>Liliopsida</taxon>
        <taxon>Poales</taxon>
        <taxon>Poaceae</taxon>
        <taxon>PACMAD clade</taxon>
        <taxon>Panicoideae</taxon>
        <taxon>Andropogonodae</taxon>
        <taxon>Andropogoneae</taxon>
        <taxon>Tripsacinae</taxon>
        <taxon>Zea</taxon>
    </lineage>
</organism>
<dbReference type="Gramene" id="Zm00001eb087620_T001">
    <property type="protein sequence ID" value="Zm00001eb087620_P001"/>
    <property type="gene ID" value="Zm00001eb087620"/>
</dbReference>
<proteinExistence type="evidence at transcript level"/>
<evidence type="ECO:0000313" key="2">
    <source>
        <dbReference type="EMBL" id="ACF86809.2"/>
    </source>
</evidence>
<accession>B4FXG6</accession>
<feature type="region of interest" description="Disordered" evidence="1">
    <location>
        <begin position="39"/>
        <end position="59"/>
    </location>
</feature>
<dbReference type="GeneID" id="100273785"/>
<evidence type="ECO:0000256" key="1">
    <source>
        <dbReference type="SAM" id="MobiDB-lite"/>
    </source>
</evidence>
<reference evidence="3" key="4">
    <citation type="submission" date="2021-05" db="UniProtKB">
        <authorList>
            <consortium name="EnsemblPlants"/>
        </authorList>
    </citation>
    <scope>IDENTIFICATION</scope>
    <source>
        <strain evidence="3">cv. B73</strain>
    </source>
</reference>
<dbReference type="EnsemblPlants" id="Zm00001eb087620_T001">
    <property type="protein sequence ID" value="Zm00001eb087620_P001"/>
    <property type="gene ID" value="Zm00001eb087620"/>
</dbReference>
<protein>
    <submittedName>
        <fullName evidence="2 3">Uncharacterized protein</fullName>
    </submittedName>
</protein>
<dbReference type="Proteomes" id="UP000007305">
    <property type="component" value="Chromosome 2"/>
</dbReference>
<reference evidence="3" key="3">
    <citation type="submission" date="2019-07" db="EMBL/GenBank/DDBJ databases">
        <authorList>
            <person name="Seetharam A."/>
            <person name="Woodhouse M."/>
            <person name="Cannon E."/>
        </authorList>
    </citation>
    <scope>NUCLEOTIDE SEQUENCE [LARGE SCALE GENOMIC DNA]</scope>
    <source>
        <strain evidence="3">cv. B73</strain>
    </source>
</reference>
<sequence length="284" mass="30968">MELAPASCSLSRHCARLPAHQAQPPWPSALPAMTPPVFGPSRSPSTVLRQRSSHGVPTRTPPLGFRQGSCCSLALLPAPRPWLLCWPRGRLLLPARRAPCAGRIPLLGHGCHIVGRGFLSLLHLPVRGSAPLLATARRTLAPSPFPARPPVLLFFACAQLPVRRCPPSPTPSGPRFLQFGQTGHRSLLQFVVESPARCLCHRNFPSCALLCPDHQPTIPVFSPLKNSRRTLRPRRVREAVVELLSFFFASCAHHAAAFVFLASPNVRSRSSSPVRPCRRASSQP</sequence>
<dbReference type="EMBL" id="BT041804">
    <property type="protein sequence ID" value="ACF86809.2"/>
    <property type="molecule type" value="mRNA"/>
</dbReference>
<evidence type="ECO:0000313" key="3">
    <source>
        <dbReference type="EnsemblPlants" id="Zm00001eb087620_P001"/>
    </source>
</evidence>
<dbReference type="RefSeq" id="XP_020404896.1">
    <property type="nucleotide sequence ID" value="XM_020549307.2"/>
</dbReference>
<gene>
    <name evidence="3" type="primary">LOC100273785</name>
</gene>
<name>B4FXG6_MAIZE</name>
<evidence type="ECO:0000313" key="4">
    <source>
        <dbReference type="Proteomes" id="UP000007305"/>
    </source>
</evidence>